<feature type="repeat" description="ANK" evidence="3">
    <location>
        <begin position="1099"/>
        <end position="1120"/>
    </location>
</feature>
<feature type="domain" description="NACHT" evidence="4">
    <location>
        <begin position="299"/>
        <end position="448"/>
    </location>
</feature>
<feature type="repeat" description="ANK" evidence="3">
    <location>
        <begin position="1033"/>
        <end position="1065"/>
    </location>
</feature>
<keyword evidence="2 3" id="KW-0040">ANK repeat</keyword>
<dbReference type="EMBL" id="JALNTZ010000005">
    <property type="protein sequence ID" value="KAJ3652448.1"/>
    <property type="molecule type" value="Genomic_DNA"/>
</dbReference>
<dbReference type="InterPro" id="IPR050663">
    <property type="entry name" value="Ankyrin-SOCS_Box"/>
</dbReference>
<feature type="repeat" description="ANK" evidence="3">
    <location>
        <begin position="1231"/>
        <end position="1263"/>
    </location>
</feature>
<feature type="repeat" description="ANK" evidence="3">
    <location>
        <begin position="1164"/>
        <end position="1196"/>
    </location>
</feature>
<evidence type="ECO:0000259" key="4">
    <source>
        <dbReference type="Pfam" id="PF05729"/>
    </source>
</evidence>
<dbReference type="Proteomes" id="UP001168821">
    <property type="component" value="Unassembled WGS sequence"/>
</dbReference>
<dbReference type="InterPro" id="IPR036770">
    <property type="entry name" value="Ankyrin_rpt-contain_sf"/>
</dbReference>
<dbReference type="GO" id="GO:0045944">
    <property type="term" value="P:positive regulation of transcription by RNA polymerase II"/>
    <property type="evidence" value="ECO:0007669"/>
    <property type="project" value="TreeGrafter"/>
</dbReference>
<dbReference type="PROSITE" id="PS50297">
    <property type="entry name" value="ANK_REP_REGION"/>
    <property type="match status" value="11"/>
</dbReference>
<dbReference type="Gene3D" id="1.25.40.20">
    <property type="entry name" value="Ankyrin repeat-containing domain"/>
    <property type="match status" value="5"/>
</dbReference>
<comment type="caution">
    <text evidence="5">The sequence shown here is derived from an EMBL/GenBank/DDBJ whole genome shotgun (WGS) entry which is preliminary data.</text>
</comment>
<protein>
    <recommendedName>
        <fullName evidence="4">NACHT domain-containing protein</fullName>
    </recommendedName>
</protein>
<feature type="repeat" description="ANK" evidence="3">
    <location>
        <begin position="1131"/>
        <end position="1163"/>
    </location>
</feature>
<feature type="repeat" description="ANK" evidence="3">
    <location>
        <begin position="934"/>
        <end position="966"/>
    </location>
</feature>
<organism evidence="5 6">
    <name type="scientific">Zophobas morio</name>
    <dbReference type="NCBI Taxonomy" id="2755281"/>
    <lineage>
        <taxon>Eukaryota</taxon>
        <taxon>Metazoa</taxon>
        <taxon>Ecdysozoa</taxon>
        <taxon>Arthropoda</taxon>
        <taxon>Hexapoda</taxon>
        <taxon>Insecta</taxon>
        <taxon>Pterygota</taxon>
        <taxon>Neoptera</taxon>
        <taxon>Endopterygota</taxon>
        <taxon>Coleoptera</taxon>
        <taxon>Polyphaga</taxon>
        <taxon>Cucujiformia</taxon>
        <taxon>Tenebrionidae</taxon>
        <taxon>Zophobas</taxon>
    </lineage>
</organism>
<evidence type="ECO:0000256" key="3">
    <source>
        <dbReference type="PROSITE-ProRule" id="PRU00023"/>
    </source>
</evidence>
<dbReference type="GO" id="GO:0005634">
    <property type="term" value="C:nucleus"/>
    <property type="evidence" value="ECO:0007669"/>
    <property type="project" value="TreeGrafter"/>
</dbReference>
<accession>A0AA38MDI1</accession>
<name>A0AA38MDI1_9CUCU</name>
<dbReference type="InterPro" id="IPR007111">
    <property type="entry name" value="NACHT_NTPase"/>
</dbReference>
<dbReference type="InterPro" id="IPR027417">
    <property type="entry name" value="P-loop_NTPase"/>
</dbReference>
<dbReference type="SUPFAM" id="SSF48403">
    <property type="entry name" value="Ankyrin repeat"/>
    <property type="match status" value="3"/>
</dbReference>
<dbReference type="SUPFAM" id="SSF52540">
    <property type="entry name" value="P-loop containing nucleoside triphosphate hydrolases"/>
    <property type="match status" value="1"/>
</dbReference>
<gene>
    <name evidence="5" type="ORF">Zmor_018410</name>
</gene>
<keyword evidence="6" id="KW-1185">Reference proteome</keyword>
<proteinExistence type="predicted"/>
<evidence type="ECO:0000313" key="5">
    <source>
        <dbReference type="EMBL" id="KAJ3652448.1"/>
    </source>
</evidence>
<sequence>MPSISINHNSNIEVVEEIIKIFDLVILSDTDKSFIKNHWKCIYSEKNKQNMDNIAREIKFLRKTKPFSDKQRTAWISYLIGKPLFIDFDQEHEKSIYFVSNLLKSLEKYKIQLVLVGKKVNEAEFKGWNIFGSLKDLAAANQALYNKFCHMFNISFQGRESVSIDTLKNSLPLDQLIQPSEIFYFLKDTLSIGKRINALPKFYIPRSLLRTKISLDDLRRVCEKSKAVIHCNGKSAEFMECLKKNNFDSQLLPIVTDETQIQEVHNSFCYFKLLPDNILEWMDYKFDPKMSSIFDNDKSLVVGESGIGKTTMMTCLAHNCPLNYWIVIVSLQQQSSLLKEEETTDKIIKEFLVPTKRSKLDDRVTKELLEKKQVIFFFDGLNELTTTHLNKAVTLITNIAEQGFKVWIFCTKDFQNMAQNVLGITFCYSIEPLTEEDQEQYVCRRLKDANVDDGVIDNVTTRFIESGIAKNNDIFKLPLVLYILTEIIKSCKDIGNSEELFVLDKMYTSFVEGKVQHNIKKIGCNHLDKLTVITDPFKDYYFSGYTMAALQVCFEPELFKSLNVQIDKKFFHHVKANGDYLEFIKVNEDDTITFGHYTFAEYFAALWLSENIDEIPFEVKKSILQPKYDGIRRFFDANLAEGCPLHLAIIEQDMSKVEAHLKCINDVDKGGRTPLHLAVTFGHKYPLVSPNTIEHRLYKTWGSNSNKHEEILKLLLSQVSKEMIIKPDKFLGWNLWEYADAALCLFSLEELSKKDQIQWKYLKTHYQHLKTLSYYCVTMGYKQLLKATIDHKSLSSLENEHKERPLLHLALEYNQTDIAKMLIDHGTNINQLDDMQRTPLQEAVIWGHVDLVKLLLEKGGNVNARDYLGRTALHIAAKRGYKNILQILIENEADVHSTDNEKKTPLHRAAREGKTDIVKYLVEKGACIDAPAVDVSTPLHQAAEMGHYETVKTLVECGATKEVFNRGKQTPLSYAAQEGHEDVVSYLISVQANIFAADDDGRIPREIAESRGHTNVAKMLRDAENNMDKIPDPQQNQLHAAVETGQLETLKQLINSGGKIEEINKNNETLLHIAAARNHLDIVQYLLSKQANTFAKNCDGRIPLHLACQNGHMKIVKELLTNDQMAAVDRWKLTPLHRAALKGRKKVVKVLVEAGADINCCSTDGGTPLHSAARGGHIDVLEYLISQKASVKAKNAKSKTCLHVAVQRGCTDAVEYLINQKREIVHDIDYRGRTALHFAVEKGYKNMVPILLQGGSDINKVNYYKETPLDIARKENRKEIVELLKKSGAIDD</sequence>
<feature type="repeat" description="ANK" evidence="3">
    <location>
        <begin position="901"/>
        <end position="933"/>
    </location>
</feature>
<feature type="repeat" description="ANK" evidence="3">
    <location>
        <begin position="967"/>
        <end position="999"/>
    </location>
</feature>
<dbReference type="PROSITE" id="PS50088">
    <property type="entry name" value="ANK_REPEAT"/>
    <property type="match status" value="12"/>
</dbReference>
<evidence type="ECO:0000256" key="1">
    <source>
        <dbReference type="ARBA" id="ARBA00022737"/>
    </source>
</evidence>
<dbReference type="InterPro" id="IPR002110">
    <property type="entry name" value="Ankyrin_rpt"/>
</dbReference>
<dbReference type="PRINTS" id="PR01415">
    <property type="entry name" value="ANKYRIN"/>
</dbReference>
<dbReference type="Gene3D" id="3.40.50.300">
    <property type="entry name" value="P-loop containing nucleotide triphosphate hydrolases"/>
    <property type="match status" value="1"/>
</dbReference>
<keyword evidence="1" id="KW-0677">Repeat</keyword>
<dbReference type="Pfam" id="PF05729">
    <property type="entry name" value="NACHT"/>
    <property type="match status" value="1"/>
</dbReference>
<dbReference type="Pfam" id="PF12796">
    <property type="entry name" value="Ank_2"/>
    <property type="match status" value="5"/>
</dbReference>
<reference evidence="5" key="1">
    <citation type="journal article" date="2023" name="G3 (Bethesda)">
        <title>Whole genome assemblies of Zophobas morio and Tenebrio molitor.</title>
        <authorList>
            <person name="Kaur S."/>
            <person name="Stinson S.A."/>
            <person name="diCenzo G.C."/>
        </authorList>
    </citation>
    <scope>NUCLEOTIDE SEQUENCE</scope>
    <source>
        <strain evidence="5">QUZm001</strain>
    </source>
</reference>
<dbReference type="GO" id="GO:0000976">
    <property type="term" value="F:transcription cis-regulatory region binding"/>
    <property type="evidence" value="ECO:0007669"/>
    <property type="project" value="TreeGrafter"/>
</dbReference>
<evidence type="ECO:0000313" key="6">
    <source>
        <dbReference type="Proteomes" id="UP001168821"/>
    </source>
</evidence>
<dbReference type="PANTHER" id="PTHR24193">
    <property type="entry name" value="ANKYRIN REPEAT PROTEIN"/>
    <property type="match status" value="1"/>
</dbReference>
<dbReference type="PANTHER" id="PTHR24193:SF121">
    <property type="entry name" value="ADA2A-CONTAINING COMPLEX COMPONENT 3, ISOFORM D"/>
    <property type="match status" value="1"/>
</dbReference>
<evidence type="ECO:0000256" key="2">
    <source>
        <dbReference type="ARBA" id="ARBA00023043"/>
    </source>
</evidence>
<feature type="repeat" description="ANK" evidence="3">
    <location>
        <begin position="1066"/>
        <end position="1098"/>
    </location>
</feature>
<dbReference type="Pfam" id="PF00023">
    <property type="entry name" value="Ank"/>
    <property type="match status" value="1"/>
</dbReference>
<feature type="repeat" description="ANK" evidence="3">
    <location>
        <begin position="835"/>
        <end position="867"/>
    </location>
</feature>
<feature type="repeat" description="ANK" evidence="3">
    <location>
        <begin position="868"/>
        <end position="900"/>
    </location>
</feature>
<dbReference type="SMART" id="SM00248">
    <property type="entry name" value="ANK"/>
    <property type="match status" value="16"/>
</dbReference>
<feature type="repeat" description="ANK" evidence="3">
    <location>
        <begin position="802"/>
        <end position="834"/>
    </location>
</feature>